<organism evidence="3">
    <name type="scientific">freshwater metagenome</name>
    <dbReference type="NCBI Taxonomy" id="449393"/>
    <lineage>
        <taxon>unclassified sequences</taxon>
        <taxon>metagenomes</taxon>
        <taxon>ecological metagenomes</taxon>
    </lineage>
</organism>
<evidence type="ECO:0000313" key="4">
    <source>
        <dbReference type="EMBL" id="CAB4583343.1"/>
    </source>
</evidence>
<dbReference type="EMBL" id="CAEZXE010000147">
    <property type="protein sequence ID" value="CAB4688399.1"/>
    <property type="molecule type" value="Genomic_DNA"/>
</dbReference>
<dbReference type="InterPro" id="IPR050662">
    <property type="entry name" value="Sec-metab_biosynth-thioest"/>
</dbReference>
<dbReference type="SMART" id="SM00849">
    <property type="entry name" value="Lactamase_B"/>
    <property type="match status" value="1"/>
</dbReference>
<accession>A0A6J6DZ71</accession>
<dbReference type="InterPro" id="IPR041516">
    <property type="entry name" value="LACTB2_WH"/>
</dbReference>
<name>A0A6J6DZ71_9ZZZZ</name>
<proteinExistence type="predicted"/>
<dbReference type="EMBL" id="CAEZTR010000016">
    <property type="protein sequence ID" value="CAB4569392.1"/>
    <property type="molecule type" value="Genomic_DNA"/>
</dbReference>
<dbReference type="InterPro" id="IPR036388">
    <property type="entry name" value="WH-like_DNA-bd_sf"/>
</dbReference>
<dbReference type="PANTHER" id="PTHR23131:SF0">
    <property type="entry name" value="ENDORIBONUCLEASE LACTB2"/>
    <property type="match status" value="1"/>
</dbReference>
<dbReference type="EMBL" id="CAEZTG010000272">
    <property type="protein sequence ID" value="CAB4583343.1"/>
    <property type="molecule type" value="Genomic_DNA"/>
</dbReference>
<gene>
    <name evidence="2" type="ORF">UFOPK1495_01613</name>
    <name evidence="4" type="ORF">UFOPK1603_01926</name>
    <name evidence="3" type="ORF">UFOPK1711_00407</name>
    <name evidence="5" type="ORF">UFOPK2143_01232</name>
    <name evidence="6" type="ORF">UFOPK2350_01440</name>
</gene>
<dbReference type="EMBL" id="CAEZSU010000217">
    <property type="protein sequence ID" value="CAB4563008.1"/>
    <property type="molecule type" value="Genomic_DNA"/>
</dbReference>
<evidence type="ECO:0000259" key="1">
    <source>
        <dbReference type="SMART" id="SM00849"/>
    </source>
</evidence>
<dbReference type="Pfam" id="PF00753">
    <property type="entry name" value="Lactamase_B"/>
    <property type="match status" value="1"/>
</dbReference>
<sequence length="282" mass="30600">MTDASATFTTEPPLVHDKPQVISPLVRRITAANPSHMTGPGTNTYLVGNDEVLVIDPGPEDDVHTKAILKAAKGRIRWIMCTHTHPDHSPGVPALKAETGAEVMAWSNRGGLRTDRRLSDGDQLVTDEFTMTAVHTPGHAGNHLCFFLEDERMLFSGDHIMQGSTVVITPPDGDMGAYLESLAKVRALNLKAIAPAHGHVITDPNAVIDWYVTHRLEREAQLHGLLIEMGSARIAQLVEAAYVPLDPVLIPMAKRSVHAHLRKLADEGKVEGNGARGVWSVV</sequence>
<dbReference type="Gene3D" id="3.60.15.10">
    <property type="entry name" value="Ribonuclease Z/Hydroxyacylglutathione hydrolase-like"/>
    <property type="match status" value="1"/>
</dbReference>
<dbReference type="CDD" id="cd16278">
    <property type="entry name" value="metallo-hydrolase-like_MBL-fold"/>
    <property type="match status" value="1"/>
</dbReference>
<dbReference type="PANTHER" id="PTHR23131">
    <property type="entry name" value="ENDORIBONUCLEASE LACTB2"/>
    <property type="match status" value="1"/>
</dbReference>
<dbReference type="EMBL" id="CAEZVV010000086">
    <property type="protein sequence ID" value="CAB4650274.1"/>
    <property type="molecule type" value="Genomic_DNA"/>
</dbReference>
<evidence type="ECO:0000313" key="3">
    <source>
        <dbReference type="EMBL" id="CAB4569392.1"/>
    </source>
</evidence>
<dbReference type="InterPro" id="IPR036866">
    <property type="entry name" value="RibonucZ/Hydroxyglut_hydro"/>
</dbReference>
<feature type="domain" description="Metallo-beta-lactamase" evidence="1">
    <location>
        <begin position="41"/>
        <end position="197"/>
    </location>
</feature>
<reference evidence="3" key="1">
    <citation type="submission" date="2020-05" db="EMBL/GenBank/DDBJ databases">
        <authorList>
            <person name="Chiriac C."/>
            <person name="Salcher M."/>
            <person name="Ghai R."/>
            <person name="Kavagutti S V."/>
        </authorList>
    </citation>
    <scope>NUCLEOTIDE SEQUENCE</scope>
</reference>
<dbReference type="AlphaFoldDB" id="A0A6J6DZ71"/>
<dbReference type="SUPFAM" id="SSF56281">
    <property type="entry name" value="Metallo-hydrolase/oxidoreductase"/>
    <property type="match status" value="1"/>
</dbReference>
<protein>
    <submittedName>
        <fullName evidence="3">Unannotated protein</fullName>
    </submittedName>
</protein>
<dbReference type="InterPro" id="IPR001279">
    <property type="entry name" value="Metallo-B-lactamas"/>
</dbReference>
<evidence type="ECO:0000313" key="5">
    <source>
        <dbReference type="EMBL" id="CAB4650274.1"/>
    </source>
</evidence>
<dbReference type="Gene3D" id="1.10.10.10">
    <property type="entry name" value="Winged helix-like DNA-binding domain superfamily/Winged helix DNA-binding domain"/>
    <property type="match status" value="1"/>
</dbReference>
<evidence type="ECO:0000313" key="2">
    <source>
        <dbReference type="EMBL" id="CAB4563008.1"/>
    </source>
</evidence>
<evidence type="ECO:0000313" key="6">
    <source>
        <dbReference type="EMBL" id="CAB4688399.1"/>
    </source>
</evidence>
<dbReference type="Pfam" id="PF17778">
    <property type="entry name" value="WHD_BLACT"/>
    <property type="match status" value="1"/>
</dbReference>